<evidence type="ECO:0000313" key="9">
    <source>
        <dbReference type="Proteomes" id="UP000502823"/>
    </source>
</evidence>
<dbReference type="OrthoDB" id="8193694at2759"/>
<keyword evidence="5" id="KW-0010">Activator</keyword>
<evidence type="ECO:0000313" key="8">
    <source>
        <dbReference type="EMBL" id="GFG33088.1"/>
    </source>
</evidence>
<sequence length="428" mass="49347">MALKGQLQSSLRLILNINNKNWKLNREIPPAITAAAAAARARGQARILAEHVMWEKVTNVGPWPDGPSPRKLLTVGIPNVMAGYGGGEVVSTPGDHGVTLIPPTVEVTGNDEVYSTQYIKDCCTRNRLQDLKPYRLNPASQFPDNFDVMDVLLKYTSWSAALKGLPFERRLYPVHSSPSHCSYCDDTDDGDEEEEEEDESELLRPSTSGLEIQPHFQKTEQTIRRTESRDSETEFEQSADSLELEEVVPKVDDGKIEESEVEIGRSRNEDANTSSSRQQLRNLRSSKILPCRETQTSKAILSLKYYCRRRDYTRKEKLAIINFITKYRSHNYVKGREMWQKAEAAQICPGRTWQSMKEHFIKKIIPNIESYDLSEEELWQADETRMKLNIEFWRQMSDFVDSRTELVLYIGQAVLRNQYRLHTRKKYY</sequence>
<keyword evidence="9" id="KW-1185">Reference proteome</keyword>
<evidence type="ECO:0000256" key="3">
    <source>
        <dbReference type="ARBA" id="ARBA00022895"/>
    </source>
</evidence>
<dbReference type="Proteomes" id="UP000502823">
    <property type="component" value="Unassembled WGS sequence"/>
</dbReference>
<dbReference type="InterPro" id="IPR039595">
    <property type="entry name" value="TE2IP/Rap1"/>
</dbReference>
<dbReference type="GO" id="GO:0006355">
    <property type="term" value="P:regulation of DNA-templated transcription"/>
    <property type="evidence" value="ECO:0007669"/>
    <property type="project" value="UniProtKB-UniRule"/>
</dbReference>
<protein>
    <recommendedName>
        <fullName evidence="5">Telomeric repeat-binding factor 2-interacting protein 1</fullName>
        <shortName evidence="5">TERF2-interacting telomeric protein 1</shortName>
    </recommendedName>
    <alternativeName>
        <fullName evidence="5">Repressor/activator protein 1 homolog</fullName>
    </alternativeName>
</protein>
<dbReference type="GO" id="GO:0070187">
    <property type="term" value="C:shelterin complex"/>
    <property type="evidence" value="ECO:0007669"/>
    <property type="project" value="TreeGrafter"/>
</dbReference>
<evidence type="ECO:0000256" key="1">
    <source>
        <dbReference type="ARBA" id="ARBA00010467"/>
    </source>
</evidence>
<dbReference type="SUPFAM" id="SSF46689">
    <property type="entry name" value="Homeodomain-like"/>
    <property type="match status" value="1"/>
</dbReference>
<feature type="domain" description="TERF2-interacting telomeric protein 1 Myb" evidence="7">
    <location>
        <begin position="312"/>
        <end position="367"/>
    </location>
</feature>
<comment type="subcellular location">
    <subcellularLocation>
        <location evidence="5">Nucleus</location>
    </subcellularLocation>
    <subcellularLocation>
        <location evidence="5">Chromosome</location>
        <location evidence="5">Telomere</location>
    </subcellularLocation>
</comment>
<comment type="function">
    <text evidence="5">Acts both as a regulator of telomere function and as a transcription regulator. Involved in the regulation of telomere length and protection as a component of the shelterin complex (telosome). Does not bind DNA directly: recruited to telomeric double-stranded 5'-TTAGGG-3' repeats via its interaction with terf2. Independently of its function in telomeres, also acts as a transcription regulator: recruited to extratelomeric 5'-TTAGGG-3' sites via its association with terf2 or other factors, and regulates gene expression.</text>
</comment>
<evidence type="ECO:0000256" key="6">
    <source>
        <dbReference type="SAM" id="MobiDB-lite"/>
    </source>
</evidence>
<evidence type="ECO:0000256" key="5">
    <source>
        <dbReference type="RuleBase" id="RU367107"/>
    </source>
</evidence>
<keyword evidence="5" id="KW-0804">Transcription</keyword>
<dbReference type="Pfam" id="PF08914">
    <property type="entry name" value="Myb_Rap1"/>
    <property type="match status" value="1"/>
</dbReference>
<dbReference type="PANTHER" id="PTHR16466">
    <property type="entry name" value="TELOMERE REPEAT-BINDING FACTOR 2-INTERACTING PROTEIN 1"/>
    <property type="match status" value="1"/>
</dbReference>
<comment type="similarity">
    <text evidence="1 5">Belongs to the RAP1 family.</text>
</comment>
<comment type="caution">
    <text evidence="8">The sequence shown here is derived from an EMBL/GenBank/DDBJ whole genome shotgun (WGS) entry which is preliminary data.</text>
</comment>
<dbReference type="PANTHER" id="PTHR16466:SF6">
    <property type="entry name" value="TELOMERIC REPEAT-BINDING FACTOR 2-INTERACTING PROTEIN 1"/>
    <property type="match status" value="1"/>
</dbReference>
<name>A0A6L2PR90_COPFO</name>
<dbReference type="InterPro" id="IPR015010">
    <property type="entry name" value="TERF2IP_Myb"/>
</dbReference>
<evidence type="ECO:0000259" key="7">
    <source>
        <dbReference type="Pfam" id="PF08914"/>
    </source>
</evidence>
<dbReference type="GO" id="GO:0042162">
    <property type="term" value="F:telomeric DNA binding"/>
    <property type="evidence" value="ECO:0007669"/>
    <property type="project" value="TreeGrafter"/>
</dbReference>
<feature type="region of interest" description="Disordered" evidence="6">
    <location>
        <begin position="175"/>
        <end position="280"/>
    </location>
</feature>
<dbReference type="AlphaFoldDB" id="A0A6L2PR90"/>
<evidence type="ECO:0000256" key="2">
    <source>
        <dbReference type="ARBA" id="ARBA00022454"/>
    </source>
</evidence>
<proteinExistence type="inferred from homology"/>
<keyword evidence="4 5" id="KW-0539">Nucleus</keyword>
<feature type="compositionally biased region" description="Basic and acidic residues" evidence="6">
    <location>
        <begin position="247"/>
        <end position="270"/>
    </location>
</feature>
<keyword evidence="2 5" id="KW-0158">Chromosome</keyword>
<feature type="compositionally biased region" description="Acidic residues" evidence="6">
    <location>
        <begin position="233"/>
        <end position="246"/>
    </location>
</feature>
<reference evidence="9" key="1">
    <citation type="submission" date="2020-01" db="EMBL/GenBank/DDBJ databases">
        <title>Draft genome sequence of the Termite Coptotermes fromosanus.</title>
        <authorList>
            <person name="Itakura S."/>
            <person name="Yosikawa Y."/>
            <person name="Umezawa K."/>
        </authorList>
    </citation>
    <scope>NUCLEOTIDE SEQUENCE [LARGE SCALE GENOMIC DNA]</scope>
</reference>
<gene>
    <name evidence="8" type="ORF">Cfor_12112</name>
</gene>
<keyword evidence="5" id="KW-0805">Transcription regulation</keyword>
<dbReference type="InParanoid" id="A0A6L2PR90"/>
<comment type="subunit">
    <text evidence="5">Homodimer.</text>
</comment>
<dbReference type="EMBL" id="BLKM01000403">
    <property type="protein sequence ID" value="GFG33088.1"/>
    <property type="molecule type" value="Genomic_DNA"/>
</dbReference>
<evidence type="ECO:0000256" key="4">
    <source>
        <dbReference type="ARBA" id="ARBA00023242"/>
    </source>
</evidence>
<keyword evidence="3 5" id="KW-0779">Telomere</keyword>
<dbReference type="GO" id="GO:0031848">
    <property type="term" value="P:protection from non-homologous end joining at telomere"/>
    <property type="evidence" value="ECO:0007669"/>
    <property type="project" value="TreeGrafter"/>
</dbReference>
<dbReference type="GO" id="GO:0010833">
    <property type="term" value="P:telomere maintenance via telomere lengthening"/>
    <property type="evidence" value="ECO:0007669"/>
    <property type="project" value="UniProtKB-UniRule"/>
</dbReference>
<dbReference type="Gene3D" id="1.10.10.60">
    <property type="entry name" value="Homeodomain-like"/>
    <property type="match status" value="1"/>
</dbReference>
<feature type="compositionally biased region" description="Basic and acidic residues" evidence="6">
    <location>
        <begin position="217"/>
        <end position="232"/>
    </location>
</feature>
<dbReference type="InterPro" id="IPR009057">
    <property type="entry name" value="Homeodomain-like_sf"/>
</dbReference>
<organism evidence="8 9">
    <name type="scientific">Coptotermes formosanus</name>
    <name type="common">Formosan subterranean termite</name>
    <dbReference type="NCBI Taxonomy" id="36987"/>
    <lineage>
        <taxon>Eukaryota</taxon>
        <taxon>Metazoa</taxon>
        <taxon>Ecdysozoa</taxon>
        <taxon>Arthropoda</taxon>
        <taxon>Hexapoda</taxon>
        <taxon>Insecta</taxon>
        <taxon>Pterygota</taxon>
        <taxon>Neoptera</taxon>
        <taxon>Polyneoptera</taxon>
        <taxon>Dictyoptera</taxon>
        <taxon>Blattodea</taxon>
        <taxon>Blattoidea</taxon>
        <taxon>Termitoidae</taxon>
        <taxon>Rhinotermitidae</taxon>
        <taxon>Coptotermes</taxon>
    </lineage>
</organism>
<feature type="compositionally biased region" description="Acidic residues" evidence="6">
    <location>
        <begin position="185"/>
        <end position="200"/>
    </location>
</feature>
<accession>A0A6L2PR90</accession>